<gene>
    <name evidence="1" type="ORF">PHPALM_37820</name>
</gene>
<sequence length="251" mass="28898">MSFSEYDDDFDVDTIATDTDTEHTRESSSLVKDLQLSQLCRAKLAIALNAIHHVQMCEAHEGEEDATVYVLDVFLQSTPRGITKKSNRIMDVRSPDFQVQHRYSAFRALREQIGEAVKVPKDKSHAQWLLEAWCRLRWKIEVDNVSDDKLLFEIDKIVKSVKNETLPDVQALFKKELQFNLKETDVSERVLQYFLSCDRIIDEHGLQACFDTEDGTKEKCTLLISSLAPETLKEDVKNSLRFQAPDAKRDE</sequence>
<feature type="non-terminal residue" evidence="1">
    <location>
        <position position="251"/>
    </location>
</feature>
<evidence type="ECO:0000313" key="2">
    <source>
        <dbReference type="Proteomes" id="UP000237271"/>
    </source>
</evidence>
<keyword evidence="2" id="KW-1185">Reference proteome</keyword>
<evidence type="ECO:0008006" key="3">
    <source>
        <dbReference type="Google" id="ProtNLM"/>
    </source>
</evidence>
<organism evidence="1 2">
    <name type="scientific">Phytophthora palmivora</name>
    <dbReference type="NCBI Taxonomy" id="4796"/>
    <lineage>
        <taxon>Eukaryota</taxon>
        <taxon>Sar</taxon>
        <taxon>Stramenopiles</taxon>
        <taxon>Oomycota</taxon>
        <taxon>Peronosporomycetes</taxon>
        <taxon>Peronosporales</taxon>
        <taxon>Peronosporaceae</taxon>
        <taxon>Phytophthora</taxon>
    </lineage>
</organism>
<dbReference type="EMBL" id="NCKW01020598">
    <property type="protein sequence ID" value="POM57637.1"/>
    <property type="molecule type" value="Genomic_DNA"/>
</dbReference>
<evidence type="ECO:0000313" key="1">
    <source>
        <dbReference type="EMBL" id="POM57637.1"/>
    </source>
</evidence>
<dbReference type="OrthoDB" id="118781at2759"/>
<protein>
    <recommendedName>
        <fullName evidence="3">PX domain-containing protein</fullName>
    </recommendedName>
</protein>
<proteinExistence type="predicted"/>
<reference evidence="1 2" key="1">
    <citation type="journal article" date="2017" name="Genome Biol. Evol.">
        <title>Phytophthora megakarya and P. palmivora, closely related causal agents of cacao black pod rot, underwent increases in genome sizes and gene numbers by different mechanisms.</title>
        <authorList>
            <person name="Ali S.S."/>
            <person name="Shao J."/>
            <person name="Lary D.J."/>
            <person name="Kronmiller B."/>
            <person name="Shen D."/>
            <person name="Strem M.D."/>
            <person name="Amoako-Attah I."/>
            <person name="Akrofi A.Y."/>
            <person name="Begoude B.A."/>
            <person name="Ten Hoopen G.M."/>
            <person name="Coulibaly K."/>
            <person name="Kebe B.I."/>
            <person name="Melnick R.L."/>
            <person name="Guiltinan M.J."/>
            <person name="Tyler B.M."/>
            <person name="Meinhardt L.W."/>
            <person name="Bailey B.A."/>
        </authorList>
    </citation>
    <scope>NUCLEOTIDE SEQUENCE [LARGE SCALE GENOMIC DNA]</scope>
    <source>
        <strain evidence="2">sbr112.9</strain>
    </source>
</reference>
<comment type="caution">
    <text evidence="1">The sequence shown here is derived from an EMBL/GenBank/DDBJ whole genome shotgun (WGS) entry which is preliminary data.</text>
</comment>
<dbReference type="AlphaFoldDB" id="A0A2P4WWG1"/>
<accession>A0A2P4WWG1</accession>
<dbReference type="Proteomes" id="UP000237271">
    <property type="component" value="Unassembled WGS sequence"/>
</dbReference>
<name>A0A2P4WWG1_9STRA</name>